<sequence length="57" mass="6540">MGYCITIDKIINTSGNSNLCFKPLSPKLNISLNIVWKKYQVFSKATEKFIIALQQKF</sequence>
<dbReference type="EMBL" id="VSSQ01081232">
    <property type="protein sequence ID" value="MPN30196.1"/>
    <property type="molecule type" value="Genomic_DNA"/>
</dbReference>
<gene>
    <name evidence="1" type="ORF">SDC9_177659</name>
</gene>
<comment type="caution">
    <text evidence="1">The sequence shown here is derived from an EMBL/GenBank/DDBJ whole genome shotgun (WGS) entry which is preliminary data.</text>
</comment>
<name>A0A645GVB0_9ZZZZ</name>
<evidence type="ECO:0008006" key="2">
    <source>
        <dbReference type="Google" id="ProtNLM"/>
    </source>
</evidence>
<reference evidence="1" key="1">
    <citation type="submission" date="2019-08" db="EMBL/GenBank/DDBJ databases">
        <authorList>
            <person name="Kucharzyk K."/>
            <person name="Murdoch R.W."/>
            <person name="Higgins S."/>
            <person name="Loffler F."/>
        </authorList>
    </citation>
    <scope>NUCLEOTIDE SEQUENCE</scope>
</reference>
<proteinExistence type="predicted"/>
<protein>
    <recommendedName>
        <fullName evidence="2">LysR substrate-binding domain-containing protein</fullName>
    </recommendedName>
</protein>
<dbReference type="AlphaFoldDB" id="A0A645GVB0"/>
<evidence type="ECO:0000313" key="1">
    <source>
        <dbReference type="EMBL" id="MPN30196.1"/>
    </source>
</evidence>
<organism evidence="1">
    <name type="scientific">bioreactor metagenome</name>
    <dbReference type="NCBI Taxonomy" id="1076179"/>
    <lineage>
        <taxon>unclassified sequences</taxon>
        <taxon>metagenomes</taxon>
        <taxon>ecological metagenomes</taxon>
    </lineage>
</organism>
<accession>A0A645GVB0</accession>